<dbReference type="InterPro" id="IPR037165">
    <property type="entry name" value="AldOxase/xan_DH_Mopterin-bd_sf"/>
</dbReference>
<dbReference type="Gene3D" id="3.30.365.10">
    <property type="entry name" value="Aldehyde oxidase/xanthine dehydrogenase, molybdopterin binding domain"/>
    <property type="match status" value="1"/>
</dbReference>
<evidence type="ECO:0008006" key="2">
    <source>
        <dbReference type="Google" id="ProtNLM"/>
    </source>
</evidence>
<dbReference type="GO" id="GO:0016491">
    <property type="term" value="F:oxidoreductase activity"/>
    <property type="evidence" value="ECO:0007669"/>
    <property type="project" value="InterPro"/>
</dbReference>
<sequence length="86" mass="8958">CKPPTYLDVPSTMAWDAVDLPEPQNPVGTRGIGEPPMGAAAAAIVCAISDALGGHEFGRTPIVPDMIINHSAGRSQSNRVLQIHTA</sequence>
<dbReference type="SUPFAM" id="SSF56003">
    <property type="entry name" value="Molybdenum cofactor-binding domain"/>
    <property type="match status" value="1"/>
</dbReference>
<evidence type="ECO:0000313" key="1">
    <source>
        <dbReference type="EMBL" id="SVD33072.1"/>
    </source>
</evidence>
<dbReference type="EMBL" id="UINC01143887">
    <property type="protein sequence ID" value="SVD33072.1"/>
    <property type="molecule type" value="Genomic_DNA"/>
</dbReference>
<proteinExistence type="predicted"/>
<dbReference type="AlphaFoldDB" id="A0A382UG26"/>
<reference evidence="1" key="1">
    <citation type="submission" date="2018-05" db="EMBL/GenBank/DDBJ databases">
        <authorList>
            <person name="Lanie J.A."/>
            <person name="Ng W.-L."/>
            <person name="Kazmierczak K.M."/>
            <person name="Andrzejewski T.M."/>
            <person name="Davidsen T.M."/>
            <person name="Wayne K.J."/>
            <person name="Tettelin H."/>
            <person name="Glass J.I."/>
            <person name="Rusch D."/>
            <person name="Podicherti R."/>
            <person name="Tsui H.-C.T."/>
            <person name="Winkler M.E."/>
        </authorList>
    </citation>
    <scope>NUCLEOTIDE SEQUENCE</scope>
</reference>
<accession>A0A382UG26</accession>
<organism evidence="1">
    <name type="scientific">marine metagenome</name>
    <dbReference type="NCBI Taxonomy" id="408172"/>
    <lineage>
        <taxon>unclassified sequences</taxon>
        <taxon>metagenomes</taxon>
        <taxon>ecological metagenomes</taxon>
    </lineage>
</organism>
<protein>
    <recommendedName>
        <fullName evidence="2">Aldehyde oxidase/xanthine dehydrogenase second molybdopterin binding domain-containing protein</fullName>
    </recommendedName>
</protein>
<name>A0A382UG26_9ZZZZ</name>
<feature type="non-terminal residue" evidence="1">
    <location>
        <position position="1"/>
    </location>
</feature>
<gene>
    <name evidence="1" type="ORF">METZ01_LOCUS385926</name>
</gene>